<keyword evidence="2" id="KW-0812">Transmembrane</keyword>
<evidence type="ECO:0000313" key="4">
    <source>
        <dbReference type="Proteomes" id="UP000609879"/>
    </source>
</evidence>
<feature type="compositionally biased region" description="Low complexity" evidence="1">
    <location>
        <begin position="109"/>
        <end position="124"/>
    </location>
</feature>
<comment type="caution">
    <text evidence="3">The sequence shown here is derived from an EMBL/GenBank/DDBJ whole genome shotgun (WGS) entry which is preliminary data.</text>
</comment>
<protein>
    <recommendedName>
        <fullName evidence="5">DUF1634 domain-containing protein</fullName>
    </recommendedName>
</protein>
<feature type="transmembrane region" description="Helical" evidence="2">
    <location>
        <begin position="89"/>
        <end position="108"/>
    </location>
</feature>
<dbReference type="RefSeq" id="WP_203770634.1">
    <property type="nucleotide sequence ID" value="NZ_BAAABO010000020.1"/>
</dbReference>
<keyword evidence="2" id="KW-1133">Transmembrane helix</keyword>
<reference evidence="3 4" key="1">
    <citation type="submission" date="2021-01" db="EMBL/GenBank/DDBJ databases">
        <title>Whole genome shotgun sequence of Actinoplanes deccanensis NBRC 13994.</title>
        <authorList>
            <person name="Komaki H."/>
            <person name="Tamura T."/>
        </authorList>
    </citation>
    <scope>NUCLEOTIDE SEQUENCE [LARGE SCALE GENOMIC DNA]</scope>
    <source>
        <strain evidence="3 4">NBRC 13994</strain>
    </source>
</reference>
<dbReference type="EMBL" id="BOMI01000114">
    <property type="protein sequence ID" value="GID77080.1"/>
    <property type="molecule type" value="Genomic_DNA"/>
</dbReference>
<gene>
    <name evidence="3" type="ORF">Ade02nite_57210</name>
</gene>
<evidence type="ECO:0000313" key="3">
    <source>
        <dbReference type="EMBL" id="GID77080.1"/>
    </source>
</evidence>
<evidence type="ECO:0000256" key="1">
    <source>
        <dbReference type="SAM" id="MobiDB-lite"/>
    </source>
</evidence>
<organism evidence="3 4">
    <name type="scientific">Paractinoplanes deccanensis</name>
    <dbReference type="NCBI Taxonomy" id="113561"/>
    <lineage>
        <taxon>Bacteria</taxon>
        <taxon>Bacillati</taxon>
        <taxon>Actinomycetota</taxon>
        <taxon>Actinomycetes</taxon>
        <taxon>Micromonosporales</taxon>
        <taxon>Micromonosporaceae</taxon>
        <taxon>Paractinoplanes</taxon>
    </lineage>
</organism>
<evidence type="ECO:0008006" key="5">
    <source>
        <dbReference type="Google" id="ProtNLM"/>
    </source>
</evidence>
<dbReference type="Proteomes" id="UP000609879">
    <property type="component" value="Unassembled WGS sequence"/>
</dbReference>
<accession>A0ABQ3YAV8</accession>
<keyword evidence="4" id="KW-1185">Reference proteome</keyword>
<sequence>MANASVTRQRALAAVALLTIGWVVAVLALLWRCFGIGLEAWAEDQSDSARLDALHHRAAVAAALLAGVAVGGPVLIAVVAFVNRMARAGTVYVVLAVVLAVFALPFAAQNSPAPSRPSPSTSTPYVCQEHSGGDNRCPGG</sequence>
<name>A0ABQ3YAV8_9ACTN</name>
<proteinExistence type="predicted"/>
<keyword evidence="2" id="KW-0472">Membrane</keyword>
<feature type="region of interest" description="Disordered" evidence="1">
    <location>
        <begin position="109"/>
        <end position="140"/>
    </location>
</feature>
<feature type="transmembrane region" description="Helical" evidence="2">
    <location>
        <begin position="59"/>
        <end position="82"/>
    </location>
</feature>
<evidence type="ECO:0000256" key="2">
    <source>
        <dbReference type="SAM" id="Phobius"/>
    </source>
</evidence>